<organism evidence="1 2">
    <name type="scientific">Treponema putidum</name>
    <dbReference type="NCBI Taxonomy" id="221027"/>
    <lineage>
        <taxon>Bacteria</taxon>
        <taxon>Pseudomonadati</taxon>
        <taxon>Spirochaetota</taxon>
        <taxon>Spirochaetia</taxon>
        <taxon>Spirochaetales</taxon>
        <taxon>Treponemataceae</taxon>
        <taxon>Treponema</taxon>
    </lineage>
</organism>
<proteinExistence type="predicted"/>
<reference evidence="1" key="1">
    <citation type="submission" date="2019-04" db="EMBL/GenBank/DDBJ databases">
        <title>Whole genome sequencing of oral phylogroup 2 treponemes.</title>
        <authorList>
            <person name="Chan Y."/>
            <person name="Zeng H.H."/>
            <person name="Yu X.L."/>
            <person name="Leung W.K."/>
            <person name="Watt R.M."/>
        </authorList>
    </citation>
    <scope>NUCLEOTIDE SEQUENCE</scope>
    <source>
        <strain evidence="1">OMZ 835</strain>
    </source>
</reference>
<protein>
    <submittedName>
        <fullName evidence="1">Uncharacterized protein</fullName>
    </submittedName>
</protein>
<sequence length="67" mass="8130">MYTEFKSNRKAVGDKNLNEDKTPEQIFIEQRTELFLKEVKKYPVKFRYGAKRFIPKFKYVKSNLHLT</sequence>
<dbReference type="Proteomes" id="UP001058682">
    <property type="component" value="Chromosome"/>
</dbReference>
<evidence type="ECO:0000313" key="2">
    <source>
        <dbReference type="Proteomes" id="UP001058682"/>
    </source>
</evidence>
<accession>A0AAE9MTB7</accession>
<dbReference type="AlphaFoldDB" id="A0AAE9MTB7"/>
<evidence type="ECO:0000313" key="1">
    <source>
        <dbReference type="EMBL" id="UTY33849.1"/>
    </source>
</evidence>
<gene>
    <name evidence="1" type="ORF">E4N74_07410</name>
</gene>
<name>A0AAE9MTB7_9SPIR</name>
<dbReference type="EMBL" id="CP038804">
    <property type="protein sequence ID" value="UTY33849.1"/>
    <property type="molecule type" value="Genomic_DNA"/>
</dbReference>